<dbReference type="RefSeq" id="WP_336436797.1">
    <property type="nucleotide sequence ID" value="NZ_JBAWKS010000002.1"/>
</dbReference>
<protein>
    <recommendedName>
        <fullName evidence="3">Solute-binding protein family 3/N-terminal domain-containing protein</fullName>
    </recommendedName>
</protein>
<evidence type="ECO:0000313" key="1">
    <source>
        <dbReference type="EMBL" id="MEI4551909.1"/>
    </source>
</evidence>
<name>A0ABU8EY53_9GAMM</name>
<evidence type="ECO:0008006" key="3">
    <source>
        <dbReference type="Google" id="ProtNLM"/>
    </source>
</evidence>
<organism evidence="1 2">
    <name type="scientific">Pseudoalteromonas spongiae</name>
    <dbReference type="NCBI Taxonomy" id="298657"/>
    <lineage>
        <taxon>Bacteria</taxon>
        <taxon>Pseudomonadati</taxon>
        <taxon>Pseudomonadota</taxon>
        <taxon>Gammaproteobacteria</taxon>
        <taxon>Alteromonadales</taxon>
        <taxon>Pseudoalteromonadaceae</taxon>
        <taxon>Pseudoalteromonas</taxon>
    </lineage>
</organism>
<proteinExistence type="predicted"/>
<keyword evidence="2" id="KW-1185">Reference proteome</keyword>
<comment type="caution">
    <text evidence="1">The sequence shown here is derived from an EMBL/GenBank/DDBJ whole genome shotgun (WGS) entry which is preliminary data.</text>
</comment>
<evidence type="ECO:0000313" key="2">
    <source>
        <dbReference type="Proteomes" id="UP001382455"/>
    </source>
</evidence>
<sequence>MIDITVETDIYFYAKDIIGKTPILDITDYSGKNAQRDVVEFILIQQALLLGGADIQFNFIYGNYDARNVKLLNEGLLLLSFDSLWLSATERYKDNLYISEPLIRKGEYYAGVFTSEQNVANYNAKTLSLSDMTIVSSKDWHVDWVTLQSLKPKKLVHESDWIVMAKMVSRGWIDGMLAPFKKQHNFSYIGPDYKIFAIPNVKVALNDSRHFVVSKKHPLGQQTFEALQRGLKILRDRGLIEKAYREAGFLNDDVKDWRTIKVADPLFD</sequence>
<dbReference type="EMBL" id="JBAWKS010000002">
    <property type="protein sequence ID" value="MEI4551909.1"/>
    <property type="molecule type" value="Genomic_DNA"/>
</dbReference>
<dbReference type="Proteomes" id="UP001382455">
    <property type="component" value="Unassembled WGS sequence"/>
</dbReference>
<reference evidence="1 2" key="1">
    <citation type="submission" date="2023-12" db="EMBL/GenBank/DDBJ databases">
        <title>Friends and Foes: Symbiotic and Algicidal bacterial influence on Karenia brevis blooms.</title>
        <authorList>
            <person name="Fei C."/>
            <person name="Mohamed A.R."/>
            <person name="Booker A."/>
            <person name="Arshad M."/>
            <person name="Klass S."/>
            <person name="Ahn S."/>
            <person name="Gilbert P.M."/>
            <person name="Heil C.A."/>
            <person name="Martinez J.M."/>
            <person name="Amin S.A."/>
        </authorList>
    </citation>
    <scope>NUCLEOTIDE SEQUENCE [LARGE SCALE GENOMIC DNA]</scope>
    <source>
        <strain evidence="1 2">CE15</strain>
    </source>
</reference>
<accession>A0ABU8EY53</accession>
<gene>
    <name evidence="1" type="ORF">WAE96_19690</name>
</gene>